<keyword evidence="1" id="KW-0812">Transmembrane</keyword>
<keyword evidence="1" id="KW-0472">Membrane</keyword>
<keyword evidence="1" id="KW-1133">Transmembrane helix</keyword>
<dbReference type="AlphaFoldDB" id="A0A9W7A8M4"/>
<feature type="transmembrane region" description="Helical" evidence="1">
    <location>
        <begin position="82"/>
        <end position="103"/>
    </location>
</feature>
<feature type="transmembrane region" description="Helical" evidence="1">
    <location>
        <begin position="118"/>
        <end position="136"/>
    </location>
</feature>
<evidence type="ECO:0000313" key="3">
    <source>
        <dbReference type="Proteomes" id="UP001165122"/>
    </source>
</evidence>
<evidence type="ECO:0000313" key="2">
    <source>
        <dbReference type="EMBL" id="GMH65576.1"/>
    </source>
</evidence>
<comment type="caution">
    <text evidence="2">The sequence shown here is derived from an EMBL/GenBank/DDBJ whole genome shotgun (WGS) entry which is preliminary data.</text>
</comment>
<organism evidence="2 3">
    <name type="scientific">Triparma laevis f. longispina</name>
    <dbReference type="NCBI Taxonomy" id="1714387"/>
    <lineage>
        <taxon>Eukaryota</taxon>
        <taxon>Sar</taxon>
        <taxon>Stramenopiles</taxon>
        <taxon>Ochrophyta</taxon>
        <taxon>Bolidophyceae</taxon>
        <taxon>Parmales</taxon>
        <taxon>Triparmaceae</taxon>
        <taxon>Triparma</taxon>
    </lineage>
</organism>
<protein>
    <submittedName>
        <fullName evidence="2">Uncharacterized protein</fullName>
    </submittedName>
</protein>
<dbReference type="Proteomes" id="UP001165122">
    <property type="component" value="Unassembled WGS sequence"/>
</dbReference>
<dbReference type="EMBL" id="BRXW01000552">
    <property type="protein sequence ID" value="GMH65576.1"/>
    <property type="molecule type" value="Genomic_DNA"/>
</dbReference>
<dbReference type="OrthoDB" id="201750at2759"/>
<dbReference type="PANTHER" id="PTHR36367:SF2">
    <property type="entry name" value="TRANSMEMBRANE PROTEIN"/>
    <property type="match status" value="1"/>
</dbReference>
<name>A0A9W7A8M4_9STRA</name>
<evidence type="ECO:0000256" key="1">
    <source>
        <dbReference type="SAM" id="Phobius"/>
    </source>
</evidence>
<keyword evidence="3" id="KW-1185">Reference proteome</keyword>
<sequence>MQFLTSAFFLPYLGVREEYDEGRGRLEGERVKGVYKLIGENRVVPGLLSFVGTGSIFWGLFGRPEFGDFNERFTSLNELLSIDRVGSSFIVDLVVFGLFQGWLVDDDVKRRGGDMSDVNVLAAKFIPFFGLAFYLLTRPQLLNTNNNE</sequence>
<gene>
    <name evidence="2" type="ORF">TrLO_g8866</name>
</gene>
<proteinExistence type="predicted"/>
<accession>A0A9W7A8M4</accession>
<dbReference type="PANTHER" id="PTHR36367">
    <property type="entry name" value="TRANSMEMBRANE PROTEIN"/>
    <property type="match status" value="1"/>
</dbReference>
<feature type="transmembrane region" description="Helical" evidence="1">
    <location>
        <begin position="43"/>
        <end position="61"/>
    </location>
</feature>
<reference evidence="3" key="1">
    <citation type="journal article" date="2023" name="Commun. Biol.">
        <title>Genome analysis of Parmales, the sister group of diatoms, reveals the evolutionary specialization of diatoms from phago-mixotrophs to photoautotrophs.</title>
        <authorList>
            <person name="Ban H."/>
            <person name="Sato S."/>
            <person name="Yoshikawa S."/>
            <person name="Yamada K."/>
            <person name="Nakamura Y."/>
            <person name="Ichinomiya M."/>
            <person name="Sato N."/>
            <person name="Blanc-Mathieu R."/>
            <person name="Endo H."/>
            <person name="Kuwata A."/>
            <person name="Ogata H."/>
        </authorList>
    </citation>
    <scope>NUCLEOTIDE SEQUENCE [LARGE SCALE GENOMIC DNA]</scope>
    <source>
        <strain evidence="3">NIES 3700</strain>
    </source>
</reference>